<reference evidence="2" key="1">
    <citation type="submission" date="2020-10" db="EMBL/GenBank/DDBJ databases">
        <authorList>
            <person name="Gilroy R."/>
        </authorList>
    </citation>
    <scope>NUCLEOTIDE SEQUENCE</scope>
    <source>
        <strain evidence="2">ChiSxjej1B13-7041</strain>
    </source>
</reference>
<comment type="caution">
    <text evidence="2">The sequence shown here is derived from an EMBL/GenBank/DDBJ whole genome shotgun (WGS) entry which is preliminary data.</text>
</comment>
<dbReference type="PROSITE" id="PS51482">
    <property type="entry name" value="DEGV"/>
    <property type="match status" value="1"/>
</dbReference>
<protein>
    <submittedName>
        <fullName evidence="2">DegV family protein</fullName>
    </submittedName>
</protein>
<evidence type="ECO:0000256" key="1">
    <source>
        <dbReference type="ARBA" id="ARBA00023121"/>
    </source>
</evidence>
<dbReference type="Proteomes" id="UP000886841">
    <property type="component" value="Unassembled WGS sequence"/>
</dbReference>
<evidence type="ECO:0000313" key="2">
    <source>
        <dbReference type="EMBL" id="HIR93274.1"/>
    </source>
</evidence>
<dbReference type="Gene3D" id="3.40.50.10170">
    <property type="match status" value="1"/>
</dbReference>
<name>A0A9D1EKJ2_9FIRM</name>
<dbReference type="Pfam" id="PF02645">
    <property type="entry name" value="DegV"/>
    <property type="match status" value="1"/>
</dbReference>
<accession>A0A9D1EKJ2</accession>
<dbReference type="SUPFAM" id="SSF82549">
    <property type="entry name" value="DAK1/DegV-like"/>
    <property type="match status" value="1"/>
</dbReference>
<organism evidence="2 3">
    <name type="scientific">Candidatus Egerieimonas intestinavium</name>
    <dbReference type="NCBI Taxonomy" id="2840777"/>
    <lineage>
        <taxon>Bacteria</taxon>
        <taxon>Bacillati</taxon>
        <taxon>Bacillota</taxon>
        <taxon>Clostridia</taxon>
        <taxon>Lachnospirales</taxon>
        <taxon>Lachnospiraceae</taxon>
        <taxon>Lachnospiraceae incertae sedis</taxon>
        <taxon>Candidatus Egerieimonas</taxon>
    </lineage>
</organism>
<dbReference type="InterPro" id="IPR003797">
    <property type="entry name" value="DegV"/>
</dbReference>
<dbReference type="InterPro" id="IPR043168">
    <property type="entry name" value="DegV_C"/>
</dbReference>
<dbReference type="Gene3D" id="3.30.1180.10">
    <property type="match status" value="1"/>
</dbReference>
<dbReference type="NCBIfam" id="TIGR00762">
    <property type="entry name" value="DegV"/>
    <property type="match status" value="1"/>
</dbReference>
<gene>
    <name evidence="2" type="ORF">IAB98_07655</name>
</gene>
<keyword evidence="1" id="KW-0446">Lipid-binding</keyword>
<dbReference type="InterPro" id="IPR050270">
    <property type="entry name" value="DegV_domain_contain"/>
</dbReference>
<evidence type="ECO:0000313" key="3">
    <source>
        <dbReference type="Proteomes" id="UP000886841"/>
    </source>
</evidence>
<reference evidence="2" key="2">
    <citation type="journal article" date="2021" name="PeerJ">
        <title>Extensive microbial diversity within the chicken gut microbiome revealed by metagenomics and culture.</title>
        <authorList>
            <person name="Gilroy R."/>
            <person name="Ravi A."/>
            <person name="Getino M."/>
            <person name="Pursley I."/>
            <person name="Horton D.L."/>
            <person name="Alikhan N.F."/>
            <person name="Baker D."/>
            <person name="Gharbi K."/>
            <person name="Hall N."/>
            <person name="Watson M."/>
            <person name="Adriaenssens E.M."/>
            <person name="Foster-Nyarko E."/>
            <person name="Jarju S."/>
            <person name="Secka A."/>
            <person name="Antonio M."/>
            <person name="Oren A."/>
            <person name="Chaudhuri R.R."/>
            <person name="La Ragione R."/>
            <person name="Hildebrand F."/>
            <person name="Pallen M.J."/>
        </authorList>
    </citation>
    <scope>NUCLEOTIDE SEQUENCE</scope>
    <source>
        <strain evidence="2">ChiSxjej1B13-7041</strain>
    </source>
</reference>
<dbReference type="EMBL" id="DVHU01000067">
    <property type="protein sequence ID" value="HIR93274.1"/>
    <property type="molecule type" value="Genomic_DNA"/>
</dbReference>
<dbReference type="GO" id="GO:0008289">
    <property type="term" value="F:lipid binding"/>
    <property type="evidence" value="ECO:0007669"/>
    <property type="project" value="UniProtKB-KW"/>
</dbReference>
<dbReference type="PANTHER" id="PTHR33434:SF2">
    <property type="entry name" value="FATTY ACID-BINDING PROTEIN TM_1468"/>
    <property type="match status" value="1"/>
</dbReference>
<sequence length="287" mass="31476">MRVAIMTDTNSGIMGREAEELGIFSIPMPVIIEEETFFEGKNITEEEFYRALGEGKRASTSLPSPKTVLDTWDFVLSQGYEEIVYIPMSSGLSNSCGAAAGMALDYEGKVFVVDNHRISITLREAVLKAKRLADAGSSGSQIKRQLEKEAYDASIYIAVDTLEYLKKGGRITPAAAMIGTVLHMKPILTIQGDKLDAYAKVRGMKKCQSCMLEAVSQDFERRFAGKEHPQMIAGVAGTCLPQDKVEEWKQALREVFPLAQEVYYNALPISIGCHVGPGAVGIGFCFR</sequence>
<dbReference type="AlphaFoldDB" id="A0A9D1EKJ2"/>
<proteinExistence type="predicted"/>
<dbReference type="PANTHER" id="PTHR33434">
    <property type="entry name" value="DEGV DOMAIN-CONTAINING PROTEIN DR_1986-RELATED"/>
    <property type="match status" value="1"/>
</dbReference>